<protein>
    <submittedName>
        <fullName evidence="1">Uncharacterized protein</fullName>
    </submittedName>
</protein>
<name>A0A383ALG3_9ZZZZ</name>
<dbReference type="EMBL" id="UINC01193239">
    <property type="protein sequence ID" value="SVE08756.1"/>
    <property type="molecule type" value="Genomic_DNA"/>
</dbReference>
<proteinExistence type="predicted"/>
<evidence type="ECO:0000313" key="1">
    <source>
        <dbReference type="EMBL" id="SVE08756.1"/>
    </source>
</evidence>
<gene>
    <name evidence="1" type="ORF">METZ01_LOCUS461610</name>
</gene>
<dbReference type="AlphaFoldDB" id="A0A383ALG3"/>
<dbReference type="InterPro" id="IPR039065">
    <property type="entry name" value="AcoX-like"/>
</dbReference>
<dbReference type="PANTHER" id="PTHR40697:SF2">
    <property type="entry name" value="ATP-NAD KINASE-RELATED"/>
    <property type="match status" value="1"/>
</dbReference>
<accession>A0A383ALG3</accession>
<dbReference type="PANTHER" id="PTHR40697">
    <property type="entry name" value="ACETOIN CATABOLISM PROTEIN X"/>
    <property type="match status" value="1"/>
</dbReference>
<dbReference type="Pfam" id="PF20143">
    <property type="entry name" value="NAD_kinase_C"/>
    <property type="match status" value="1"/>
</dbReference>
<feature type="non-terminal residue" evidence="1">
    <location>
        <position position="1"/>
    </location>
</feature>
<sequence length="174" mass="18399">VPYLPDLFQGTKAGGVSRDRTVLAGIAARIAEAMEPGRLYILGPGTTMRAVTDKLGVEKTLLGVDLLRDGKLIVVDAGERDILAALDGAAAIAVTPIGGQGHFFGRGNQQVSAQVISRVGLEHITVAATMEKIASLRDNLLHVDTGDRALDAKISGWRRVITGYHTDTVCRVST</sequence>
<reference evidence="1" key="1">
    <citation type="submission" date="2018-05" db="EMBL/GenBank/DDBJ databases">
        <authorList>
            <person name="Lanie J.A."/>
            <person name="Ng W.-L."/>
            <person name="Kazmierczak K.M."/>
            <person name="Andrzejewski T.M."/>
            <person name="Davidsen T.M."/>
            <person name="Wayne K.J."/>
            <person name="Tettelin H."/>
            <person name="Glass J.I."/>
            <person name="Rusch D."/>
            <person name="Podicherti R."/>
            <person name="Tsui H.-C.T."/>
            <person name="Winkler M.E."/>
        </authorList>
    </citation>
    <scope>NUCLEOTIDE SEQUENCE</scope>
</reference>
<organism evidence="1">
    <name type="scientific">marine metagenome</name>
    <dbReference type="NCBI Taxonomy" id="408172"/>
    <lineage>
        <taxon>unclassified sequences</taxon>
        <taxon>metagenomes</taxon>
        <taxon>ecological metagenomes</taxon>
    </lineage>
</organism>